<evidence type="ECO:0000313" key="1">
    <source>
        <dbReference type="EMBL" id="JAD19665.1"/>
    </source>
</evidence>
<organism evidence="1">
    <name type="scientific">Arundo donax</name>
    <name type="common">Giant reed</name>
    <name type="synonym">Donax arundinaceus</name>
    <dbReference type="NCBI Taxonomy" id="35708"/>
    <lineage>
        <taxon>Eukaryota</taxon>
        <taxon>Viridiplantae</taxon>
        <taxon>Streptophyta</taxon>
        <taxon>Embryophyta</taxon>
        <taxon>Tracheophyta</taxon>
        <taxon>Spermatophyta</taxon>
        <taxon>Magnoliopsida</taxon>
        <taxon>Liliopsida</taxon>
        <taxon>Poales</taxon>
        <taxon>Poaceae</taxon>
        <taxon>PACMAD clade</taxon>
        <taxon>Arundinoideae</taxon>
        <taxon>Arundineae</taxon>
        <taxon>Arundo</taxon>
    </lineage>
</organism>
<reference evidence="1" key="1">
    <citation type="submission" date="2014-09" db="EMBL/GenBank/DDBJ databases">
        <authorList>
            <person name="Magalhaes I.L.F."/>
            <person name="Oliveira U."/>
            <person name="Santos F.R."/>
            <person name="Vidigal T.H.D.A."/>
            <person name="Brescovit A.D."/>
            <person name="Santos A.J."/>
        </authorList>
    </citation>
    <scope>NUCLEOTIDE SEQUENCE</scope>
    <source>
        <tissue evidence="1">Shoot tissue taken approximately 20 cm above the soil surface</tissue>
    </source>
</reference>
<dbReference type="EMBL" id="GBRH01278230">
    <property type="protein sequence ID" value="JAD19665.1"/>
    <property type="molecule type" value="Transcribed_RNA"/>
</dbReference>
<accession>A0A0A8Y331</accession>
<protein>
    <submittedName>
        <fullName evidence="1">Uncharacterized protein</fullName>
    </submittedName>
</protein>
<name>A0A0A8Y331_ARUDO</name>
<reference evidence="1" key="2">
    <citation type="journal article" date="2015" name="Data Brief">
        <title>Shoot transcriptome of the giant reed, Arundo donax.</title>
        <authorList>
            <person name="Barrero R.A."/>
            <person name="Guerrero F.D."/>
            <person name="Moolhuijzen P."/>
            <person name="Goolsby J.A."/>
            <person name="Tidwell J."/>
            <person name="Bellgard S.E."/>
            <person name="Bellgard M.I."/>
        </authorList>
    </citation>
    <scope>NUCLEOTIDE SEQUENCE</scope>
    <source>
        <tissue evidence="1">Shoot tissue taken approximately 20 cm above the soil surface</tissue>
    </source>
</reference>
<dbReference type="AlphaFoldDB" id="A0A0A8Y331"/>
<sequence length="22" mass="2464">MKPCLISHSHTSFRTLYNLAGS</sequence>
<proteinExistence type="predicted"/>